<accession>A0A0L0CYR4</accession>
<gene>
    <name evidence="3" type="ORF">PFLG_01529</name>
</gene>
<keyword evidence="2" id="KW-0812">Transmembrane</keyword>
<dbReference type="EMBL" id="GG664164">
    <property type="protein sequence ID" value="KNC36519.1"/>
    <property type="molecule type" value="Genomic_DNA"/>
</dbReference>
<feature type="region of interest" description="Disordered" evidence="1">
    <location>
        <begin position="1"/>
        <end position="29"/>
    </location>
</feature>
<keyword evidence="2" id="KW-0472">Membrane</keyword>
<feature type="compositionally biased region" description="Basic residues" evidence="1">
    <location>
        <begin position="103"/>
        <end position="116"/>
    </location>
</feature>
<protein>
    <submittedName>
        <fullName evidence="3">Uncharacterized protein</fullName>
    </submittedName>
</protein>
<feature type="compositionally biased region" description="Acidic residues" evidence="1">
    <location>
        <begin position="1"/>
        <end position="12"/>
    </location>
</feature>
<feature type="compositionally biased region" description="Low complexity" evidence="1">
    <location>
        <begin position="91"/>
        <end position="102"/>
    </location>
</feature>
<evidence type="ECO:0000313" key="4">
    <source>
        <dbReference type="Proteomes" id="UP000054566"/>
    </source>
</evidence>
<proteinExistence type="predicted"/>
<organism evidence="3 4">
    <name type="scientific">Plasmodium falciparum RAJ116</name>
    <dbReference type="NCBI Taxonomy" id="580058"/>
    <lineage>
        <taxon>Eukaryota</taxon>
        <taxon>Sar</taxon>
        <taxon>Alveolata</taxon>
        <taxon>Apicomplexa</taxon>
        <taxon>Aconoidasida</taxon>
        <taxon>Haemosporida</taxon>
        <taxon>Plasmodiidae</taxon>
        <taxon>Plasmodium</taxon>
        <taxon>Plasmodium (Laverania)</taxon>
    </lineage>
</organism>
<reference evidence="4" key="2">
    <citation type="submission" date="2015-07" db="EMBL/GenBank/DDBJ databases">
        <title>The genome sequence of Plasmodium falciparum RAJ116.</title>
        <authorList>
            <consortium name="The Broad Institute Genome Sequencing Platform"/>
            <person name="Volkman S.K."/>
            <person name="Neafsey D.E."/>
            <person name="Dash A.P."/>
            <person name="Chitnis C.E."/>
            <person name="Hartl D.L."/>
            <person name="Young S.K."/>
            <person name="Kodira C.D."/>
            <person name="Zeng Q."/>
            <person name="Koehrsen M."/>
            <person name="Godfrey P."/>
            <person name="Alvarado L."/>
            <person name="Berlin A."/>
            <person name="Borenstein D."/>
            <person name="Chen Z."/>
            <person name="Engels R."/>
            <person name="Freedman E."/>
            <person name="Gellesch M."/>
            <person name="Goldberg J."/>
            <person name="Griggs A."/>
            <person name="Gujja S."/>
            <person name="Heiman D."/>
            <person name="Hepburn T."/>
            <person name="Howarth C."/>
            <person name="Jen D."/>
            <person name="Larson L."/>
            <person name="Lewis B."/>
            <person name="Mehta T."/>
            <person name="Park D."/>
            <person name="Pearson M."/>
            <person name="Roberts A."/>
            <person name="Saif S."/>
            <person name="Shea T."/>
            <person name="Shenoy N."/>
            <person name="Sisk P."/>
            <person name="Stolte C."/>
            <person name="Sykes S."/>
            <person name="Walk T."/>
            <person name="White J."/>
            <person name="Yandava C."/>
            <person name="Wirth D.F."/>
            <person name="Nusbaum C."/>
            <person name="Birren B."/>
        </authorList>
    </citation>
    <scope>NUCLEOTIDE SEQUENCE [LARGE SCALE GENOMIC DNA]</scope>
    <source>
        <strain evidence="4">RAJ116</strain>
    </source>
</reference>
<dbReference type="OrthoDB" id="365900at2759"/>
<feature type="compositionally biased region" description="Basic and acidic residues" evidence="1">
    <location>
        <begin position="117"/>
        <end position="131"/>
    </location>
</feature>
<keyword evidence="2" id="KW-1133">Transmembrane helix</keyword>
<feature type="region of interest" description="Disordered" evidence="1">
    <location>
        <begin position="90"/>
        <end position="139"/>
    </location>
</feature>
<feature type="transmembrane region" description="Helical" evidence="2">
    <location>
        <begin position="525"/>
        <end position="546"/>
    </location>
</feature>
<evidence type="ECO:0000256" key="1">
    <source>
        <dbReference type="SAM" id="MobiDB-lite"/>
    </source>
</evidence>
<evidence type="ECO:0000313" key="3">
    <source>
        <dbReference type="EMBL" id="KNC36519.1"/>
    </source>
</evidence>
<dbReference type="Proteomes" id="UP000054566">
    <property type="component" value="Unassembled WGS sequence"/>
</dbReference>
<name>A0A0L0CYR4_PLAFA</name>
<dbReference type="AlphaFoldDB" id="A0A0L0CYR4"/>
<evidence type="ECO:0000256" key="2">
    <source>
        <dbReference type="SAM" id="Phobius"/>
    </source>
</evidence>
<sequence length="819" mass="96307">MSYNDGSEEENDSNTYIHDEKKKKKKKNNKNAYALINEVNYSQEDEQEVIHNTNSEDETSNRKGNGCVYSLSDQNVEDHIISLPEYLDLINNNNNNNNSNSYKMKKEKKKKKKKKKNQTDEENMKNKKDHIYQNNITNQQNDIKNDYKKINHHNMNNKKNKIFCQDDQNIFNINHTFQIHETVQNNLIIPPSETCLASDIIQPSDTTQSNTYLNEATASQNDDNNNEDSSNEMGMFKKIFYRIKKIIVDKKGTPITNENDVDNDMCELNVMENNMNNIHSNNNNNISTHMDDVIEDESNEEVFVINRNTDGYINTTNEEVFVINRNTDGYINTRENINVSTHVTRQMINLSELNPNDLLCNVSEYEEGQNINSLWNDNNNNNNNNNNFLVGSLNALHPINHNLRNENIHNDNINNTHINYDNNNSYESPIHILSFSFKNIYNKISSYINEHITHIKEKIKKYWLERVQEANTQLNSPRPVHTRNTTNINTNININEDENDDPSCVQILFFMGLIYENDDPSCVQILFFMGLICKFPILWIIGSIVFCITPSEHRKTKTWSLVNTFFALLSIIYFITTTNFRLRKPTFFVILEQNVENKNTYPKGILKYNNMIHHKHIIIDQSSLHKWKDLHTNKVYKTSENYFLNRNFLSSQKPDSNILLSDTIYKLLNRIQVTVTFGKGNIYSSDNIEKIKPFFQNLRINMDPISYDKLTMTDEDIPDDFFGSGLRCERTYNNHNQNIYEPQQHKEKEKWYLFWKEEEINNSHNKNIYNISIPVGEIFFFKSEYNCRIAFLYPKSILYDQNDIPSNFVEIQKIIIKPF</sequence>
<reference evidence="4" key="1">
    <citation type="submission" date="2015-07" db="EMBL/GenBank/DDBJ databases">
        <title>Annotation of Plasmodium falciparum RAJ116.</title>
        <authorList>
            <consortium name="The Broad Institute Genome Sequencing Platform"/>
            <person name="Volkman S.K."/>
            <person name="Neafsey D.E."/>
            <person name="Dash A.P."/>
            <person name="Chitnis C.E."/>
            <person name="Hartl D.L."/>
            <person name="Young S.K."/>
            <person name="Zeng Q."/>
            <person name="Koehrsen M."/>
            <person name="Alvarado L."/>
            <person name="Berlin A."/>
            <person name="Borenstein D."/>
            <person name="Chapman S.B."/>
            <person name="Chen Z."/>
            <person name="Engels R."/>
            <person name="Freedman E."/>
            <person name="Gellesch M."/>
            <person name="Goldberg J."/>
            <person name="Griggs A."/>
            <person name="Gujja S."/>
            <person name="Heilman E.R."/>
            <person name="Heiman D.I."/>
            <person name="Howarth C."/>
            <person name="Jen D."/>
            <person name="Larson L."/>
            <person name="Mehta T."/>
            <person name="Neiman D."/>
            <person name="Park D."/>
            <person name="Pearson M."/>
            <person name="Roberts A."/>
            <person name="Saif S."/>
            <person name="Shea T."/>
            <person name="Shenoy N."/>
            <person name="Sisk P."/>
            <person name="Stolte C."/>
            <person name="Sykes S."/>
            <person name="Walk T."/>
            <person name="White J."/>
            <person name="Yandava C."/>
            <person name="Haas B."/>
            <person name="Henn M.R."/>
            <person name="Nusbaum C."/>
            <person name="Birren B."/>
        </authorList>
    </citation>
    <scope>NUCLEOTIDE SEQUENCE [LARGE SCALE GENOMIC DNA]</scope>
    <source>
        <strain evidence="4">RAJ116</strain>
    </source>
</reference>
<feature type="region of interest" description="Disordered" evidence="1">
    <location>
        <begin position="45"/>
        <end position="66"/>
    </location>
</feature>
<feature type="transmembrane region" description="Helical" evidence="2">
    <location>
        <begin position="558"/>
        <end position="576"/>
    </location>
</feature>